<evidence type="ECO:0008006" key="3">
    <source>
        <dbReference type="Google" id="ProtNLM"/>
    </source>
</evidence>
<dbReference type="EMBL" id="MGDF01000111">
    <property type="protein sequence ID" value="OGL45064.1"/>
    <property type="molecule type" value="Genomic_DNA"/>
</dbReference>
<reference evidence="1 2" key="1">
    <citation type="journal article" date="2016" name="Nat. Commun.">
        <title>Thousands of microbial genomes shed light on interconnected biogeochemical processes in an aquifer system.</title>
        <authorList>
            <person name="Anantharaman K."/>
            <person name="Brown C.T."/>
            <person name="Hug L.A."/>
            <person name="Sharon I."/>
            <person name="Castelle C.J."/>
            <person name="Probst A.J."/>
            <person name="Thomas B.C."/>
            <person name="Singh A."/>
            <person name="Wilkins M.J."/>
            <person name="Karaoz U."/>
            <person name="Brodie E.L."/>
            <person name="Williams K.H."/>
            <person name="Hubbard S.S."/>
            <person name="Banfield J.F."/>
        </authorList>
    </citation>
    <scope>NUCLEOTIDE SEQUENCE [LARGE SCALE GENOMIC DNA]</scope>
</reference>
<name>A0A1F7RVM8_9BACT</name>
<gene>
    <name evidence="1" type="ORF">A2149_09705</name>
</gene>
<comment type="caution">
    <text evidence="1">The sequence shown here is derived from an EMBL/GenBank/DDBJ whole genome shotgun (WGS) entry which is preliminary data.</text>
</comment>
<protein>
    <recommendedName>
        <fullName evidence="3">CopG family transcriptional regulator</fullName>
    </recommendedName>
</protein>
<dbReference type="AlphaFoldDB" id="A0A1F7RVM8"/>
<organism evidence="1 2">
    <name type="scientific">Candidatus Schekmanbacteria bacterium RBG_16_38_11</name>
    <dbReference type="NCBI Taxonomy" id="1817880"/>
    <lineage>
        <taxon>Bacteria</taxon>
        <taxon>Candidatus Schekmaniibacteriota</taxon>
    </lineage>
</organism>
<dbReference type="Proteomes" id="UP000178435">
    <property type="component" value="Unassembled WGS sequence"/>
</dbReference>
<evidence type="ECO:0000313" key="2">
    <source>
        <dbReference type="Proteomes" id="UP000178435"/>
    </source>
</evidence>
<evidence type="ECO:0000313" key="1">
    <source>
        <dbReference type="EMBL" id="OGL45064.1"/>
    </source>
</evidence>
<accession>A0A1F7RVM8</accession>
<sequence length="80" mass="9083">MPSQADRELVKFLGINLTVDVPKKLDEEVKLGIFPDISAAINAALKKAYAKKSRAYLKWLMKKECITEAAMMKEIETLRK</sequence>
<proteinExistence type="predicted"/>